<dbReference type="OMA" id="IQGMVKR"/>
<proteinExistence type="predicted"/>
<dbReference type="GO" id="GO:0005778">
    <property type="term" value="C:peroxisomal membrane"/>
    <property type="evidence" value="ECO:0007669"/>
    <property type="project" value="TreeGrafter"/>
</dbReference>
<comment type="caution">
    <text evidence="1">The sequence shown here is derived from an EMBL/GenBank/DDBJ whole genome shotgun (WGS) entry which is preliminary data.</text>
</comment>
<organism evidence="1 2">
    <name type="scientific">Diacronema lutheri</name>
    <name type="common">Unicellular marine alga</name>
    <name type="synonym">Monochrysis lutheri</name>
    <dbReference type="NCBI Taxonomy" id="2081491"/>
    <lineage>
        <taxon>Eukaryota</taxon>
        <taxon>Haptista</taxon>
        <taxon>Haptophyta</taxon>
        <taxon>Pavlovophyceae</taxon>
        <taxon>Pavlovales</taxon>
        <taxon>Pavlovaceae</taxon>
        <taxon>Diacronema</taxon>
    </lineage>
</organism>
<dbReference type="EMBL" id="JAGTXO010000013">
    <property type="protein sequence ID" value="KAG8464433.1"/>
    <property type="molecule type" value="Genomic_DNA"/>
</dbReference>
<dbReference type="AlphaFoldDB" id="A0A8J5XD06"/>
<dbReference type="PANTHER" id="PTHR15460">
    <property type="entry name" value="PEROXISOMAL MEMBRANE PROTEIN 4"/>
    <property type="match status" value="1"/>
</dbReference>
<protein>
    <recommendedName>
        <fullName evidence="3">Peroxisomal membrane protein 4</fullName>
    </recommendedName>
</protein>
<dbReference type="InterPro" id="IPR019531">
    <property type="entry name" value="Pmp4"/>
</dbReference>
<dbReference type="PANTHER" id="PTHR15460:SF3">
    <property type="entry name" value="PEROXISOMAL MEMBRANE PROTEIN 4"/>
    <property type="match status" value="1"/>
</dbReference>
<gene>
    <name evidence="1" type="ORF">KFE25_003496</name>
</gene>
<reference evidence="1" key="1">
    <citation type="submission" date="2021-05" db="EMBL/GenBank/DDBJ databases">
        <title>The genome of the haptophyte Pavlova lutheri (Diacronema luteri, Pavlovales) - a model for lipid biosynthesis in eukaryotic algae.</title>
        <authorList>
            <person name="Hulatt C.J."/>
            <person name="Posewitz M.C."/>
        </authorList>
    </citation>
    <scope>NUCLEOTIDE SEQUENCE</scope>
    <source>
        <strain evidence="1">NIVA-4/92</strain>
    </source>
</reference>
<name>A0A8J5XD06_DIALT</name>
<accession>A0A8J5XD06</accession>
<evidence type="ECO:0000313" key="1">
    <source>
        <dbReference type="EMBL" id="KAG8464433.1"/>
    </source>
</evidence>
<sequence>MASAGHAGLAGAVYGAKIRGPHALVMALVFGRNKPFRQLVRDVLSATVTHSRQLGAYAALYTAMRAALVRALGEKRATLCAFAAGVSGGAVVWGDDTAINAQLNLYLLSRIVSGLVRSGLNQLGVRGGARGFRLWSAAMWGAIMVMYESRSLHPHMQASLLSSMRYIYSPPHDGVRRVERRDMAWTAAAWLAFAALTRAGAQGGRLSAPRTSN</sequence>
<evidence type="ECO:0008006" key="3">
    <source>
        <dbReference type="Google" id="ProtNLM"/>
    </source>
</evidence>
<dbReference type="OrthoDB" id="39659at2759"/>
<dbReference type="Proteomes" id="UP000751190">
    <property type="component" value="Unassembled WGS sequence"/>
</dbReference>
<keyword evidence="2" id="KW-1185">Reference proteome</keyword>
<evidence type="ECO:0000313" key="2">
    <source>
        <dbReference type="Proteomes" id="UP000751190"/>
    </source>
</evidence>